<feature type="compositionally biased region" description="Low complexity" evidence="1">
    <location>
        <begin position="131"/>
        <end position="162"/>
    </location>
</feature>
<keyword evidence="3" id="KW-1185">Reference proteome</keyword>
<dbReference type="RefSeq" id="WP_012828721.1">
    <property type="nucleotide sequence ID" value="NC_013440.1"/>
</dbReference>
<evidence type="ECO:0000256" key="1">
    <source>
        <dbReference type="SAM" id="MobiDB-lite"/>
    </source>
</evidence>
<name>D0LX80_HALO1</name>
<dbReference type="AlphaFoldDB" id="D0LX80"/>
<proteinExistence type="predicted"/>
<dbReference type="STRING" id="502025.Hoch_3620"/>
<evidence type="ECO:0000313" key="2">
    <source>
        <dbReference type="EMBL" id="ACY16122.1"/>
    </source>
</evidence>
<dbReference type="EMBL" id="CP001804">
    <property type="protein sequence ID" value="ACY16122.1"/>
    <property type="molecule type" value="Genomic_DNA"/>
</dbReference>
<feature type="compositionally biased region" description="Low complexity" evidence="1">
    <location>
        <begin position="171"/>
        <end position="194"/>
    </location>
</feature>
<protein>
    <submittedName>
        <fullName evidence="2">Uncharacterized protein</fullName>
    </submittedName>
</protein>
<organism evidence="2 3">
    <name type="scientific">Haliangium ochraceum (strain DSM 14365 / JCM 11303 / SMP-2)</name>
    <dbReference type="NCBI Taxonomy" id="502025"/>
    <lineage>
        <taxon>Bacteria</taxon>
        <taxon>Pseudomonadati</taxon>
        <taxon>Myxococcota</taxon>
        <taxon>Polyangia</taxon>
        <taxon>Haliangiales</taxon>
        <taxon>Kofleriaceae</taxon>
        <taxon>Haliangium</taxon>
    </lineage>
</organism>
<dbReference type="KEGG" id="hoh:Hoch_3620"/>
<evidence type="ECO:0000313" key="3">
    <source>
        <dbReference type="Proteomes" id="UP000001880"/>
    </source>
</evidence>
<dbReference type="HOGENOM" id="CLU_1223328_0_0_7"/>
<sequence>MKRPDLREIAGNIREALDDCDRDALLDMLTFVFKEYVVEGPPPLLVSQSERIEDLEGLSFAELIRALQTRLDVPELAMFQVDNNQVSVRVNGVLTPLQATPSAPERTPPVTQVQVVENRMPQPPARPPGAPAAAAAPAAPSSSVRPNSAAAAASQPAAAPRPTGGLSVRGRPAAQSPSPQQGGGAAAQRPAAAPASPPPAREPAPEPKPPEDTDAAAERFSLLELD</sequence>
<reference evidence="2 3" key="1">
    <citation type="journal article" date="2010" name="Stand. Genomic Sci.">
        <title>Complete genome sequence of Haliangium ochraceum type strain (SMP-2).</title>
        <authorList>
            <consortium name="US DOE Joint Genome Institute (JGI-PGF)"/>
            <person name="Ivanova N."/>
            <person name="Daum C."/>
            <person name="Lang E."/>
            <person name="Abt B."/>
            <person name="Kopitz M."/>
            <person name="Saunders E."/>
            <person name="Lapidus A."/>
            <person name="Lucas S."/>
            <person name="Glavina Del Rio T."/>
            <person name="Nolan M."/>
            <person name="Tice H."/>
            <person name="Copeland A."/>
            <person name="Cheng J.F."/>
            <person name="Chen F."/>
            <person name="Bruce D."/>
            <person name="Goodwin L."/>
            <person name="Pitluck S."/>
            <person name="Mavromatis K."/>
            <person name="Pati A."/>
            <person name="Mikhailova N."/>
            <person name="Chen A."/>
            <person name="Palaniappan K."/>
            <person name="Land M."/>
            <person name="Hauser L."/>
            <person name="Chang Y.J."/>
            <person name="Jeffries C.D."/>
            <person name="Detter J.C."/>
            <person name="Brettin T."/>
            <person name="Rohde M."/>
            <person name="Goker M."/>
            <person name="Bristow J."/>
            <person name="Markowitz V."/>
            <person name="Eisen J.A."/>
            <person name="Hugenholtz P."/>
            <person name="Kyrpides N.C."/>
            <person name="Klenk H.P."/>
        </authorList>
    </citation>
    <scope>NUCLEOTIDE SEQUENCE [LARGE SCALE GENOMIC DNA]</scope>
    <source>
        <strain evidence="3">DSM 14365 / CIP 107738 / JCM 11303 / AJ 13395 / SMP-2</strain>
    </source>
</reference>
<gene>
    <name evidence="2" type="ordered locus">Hoch_3620</name>
</gene>
<feature type="region of interest" description="Disordered" evidence="1">
    <location>
        <begin position="120"/>
        <end position="226"/>
    </location>
</feature>
<feature type="compositionally biased region" description="Pro residues" evidence="1">
    <location>
        <begin position="121"/>
        <end position="130"/>
    </location>
</feature>
<dbReference type="Proteomes" id="UP000001880">
    <property type="component" value="Chromosome"/>
</dbReference>
<accession>D0LX80</accession>